<dbReference type="SUPFAM" id="SSF53850">
    <property type="entry name" value="Periplasmic binding protein-like II"/>
    <property type="match status" value="1"/>
</dbReference>
<evidence type="ECO:0000256" key="2">
    <source>
        <dbReference type="ARBA" id="ARBA00023015"/>
    </source>
</evidence>
<dbReference type="RefSeq" id="WP_038638545.1">
    <property type="nucleotide sequence ID" value="NZ_CP009888.1"/>
</dbReference>
<dbReference type="eggNOG" id="COG0583">
    <property type="taxonomic scope" value="Bacteria"/>
</dbReference>
<comment type="similarity">
    <text evidence="1">Belongs to the LysR transcriptional regulatory family.</text>
</comment>
<evidence type="ECO:0000256" key="3">
    <source>
        <dbReference type="ARBA" id="ARBA00023125"/>
    </source>
</evidence>
<accession>A0A0A7ECJ1</accession>
<dbReference type="Gene3D" id="3.40.190.290">
    <property type="match status" value="1"/>
</dbReference>
<dbReference type="HOGENOM" id="CLU_039613_16_2_6"/>
<dbReference type="GO" id="GO:0043565">
    <property type="term" value="F:sequence-specific DNA binding"/>
    <property type="evidence" value="ECO:0007669"/>
    <property type="project" value="TreeGrafter"/>
</dbReference>
<evidence type="ECO:0000256" key="4">
    <source>
        <dbReference type="ARBA" id="ARBA00023163"/>
    </source>
</evidence>
<dbReference type="STRING" id="1348114.OM33_02910"/>
<dbReference type="SUPFAM" id="SSF46785">
    <property type="entry name" value="Winged helix' DNA-binding domain"/>
    <property type="match status" value="1"/>
</dbReference>
<dbReference type="GO" id="GO:0003700">
    <property type="term" value="F:DNA-binding transcription factor activity"/>
    <property type="evidence" value="ECO:0007669"/>
    <property type="project" value="InterPro"/>
</dbReference>
<keyword evidence="4" id="KW-0804">Transcription</keyword>
<feature type="domain" description="HTH lysR-type" evidence="5">
    <location>
        <begin position="1"/>
        <end position="58"/>
    </location>
</feature>
<dbReference type="CDD" id="cd08422">
    <property type="entry name" value="PBP2_CrgA_like"/>
    <property type="match status" value="1"/>
</dbReference>
<reference evidence="6 7" key="1">
    <citation type="submission" date="2014-11" db="EMBL/GenBank/DDBJ databases">
        <title>Complete Genome Sequence of Pseudoalteromonas sp. Strain OCN003 Isolated from Kaneohe Bay, Oahu, Hawaii.</title>
        <authorList>
            <person name="Beurmann S."/>
            <person name="Videau P."/>
            <person name="Ushijima B."/>
            <person name="Smith A.M."/>
            <person name="Aeby G.S."/>
            <person name="Callahan S.M."/>
            <person name="Belcaid M."/>
        </authorList>
    </citation>
    <scope>NUCLEOTIDE SEQUENCE [LARGE SCALE GENOMIC DNA]</scope>
    <source>
        <strain evidence="6 7">OCN003</strain>
    </source>
</reference>
<dbReference type="Pfam" id="PF00126">
    <property type="entry name" value="HTH_1"/>
    <property type="match status" value="1"/>
</dbReference>
<dbReference type="Gene3D" id="1.10.10.10">
    <property type="entry name" value="Winged helix-like DNA-binding domain superfamily/Winged helix DNA-binding domain"/>
    <property type="match status" value="1"/>
</dbReference>
<dbReference type="PANTHER" id="PTHR30537">
    <property type="entry name" value="HTH-TYPE TRANSCRIPTIONAL REGULATOR"/>
    <property type="match status" value="1"/>
</dbReference>
<protein>
    <submittedName>
        <fullName evidence="6">Transcriptional regulator</fullName>
    </submittedName>
</protein>
<evidence type="ECO:0000256" key="1">
    <source>
        <dbReference type="ARBA" id="ARBA00009437"/>
    </source>
</evidence>
<sequence length="290" mass="32248">MDWQGINEFLAVVENGSFTRAAKILDVSTSHVSRSVAQLESRLGVALLKRTTRSLKLTEAGQQYAASLSSIQSAMEEANLALQGEQQEPKGTIRVSCAGDFAAKHVAPKLAQFCQRYTQVSMVMDFNNRNVDLISEGVDLAIRFGRMADSNLIARPLTTRVMTLVASPDYLTQFGAPTHPEQLIEHNCLYAVTNRWRFKVDGAIKEYKISGRWRSNNGEALLQACLTGLGIAHLAQDIVEEYVSNGRLVSLLAPYQVADNASWLVYPNRDLMPLRVRLLIDFLIAEFNQD</sequence>
<keyword evidence="7" id="KW-1185">Reference proteome</keyword>
<dbReference type="EMBL" id="CP009888">
    <property type="protein sequence ID" value="AIY64218.1"/>
    <property type="molecule type" value="Genomic_DNA"/>
</dbReference>
<dbReference type="AlphaFoldDB" id="A0A0A7ECJ1"/>
<dbReference type="Pfam" id="PF03466">
    <property type="entry name" value="LysR_substrate"/>
    <property type="match status" value="1"/>
</dbReference>
<dbReference type="Proteomes" id="UP000030341">
    <property type="component" value="Chromosome 1"/>
</dbReference>
<dbReference type="GO" id="GO:0006351">
    <property type="term" value="P:DNA-templated transcription"/>
    <property type="evidence" value="ECO:0007669"/>
    <property type="project" value="TreeGrafter"/>
</dbReference>
<organism evidence="6 7">
    <name type="scientific">Pseudoalteromonas piratica</name>
    <dbReference type="NCBI Taxonomy" id="1348114"/>
    <lineage>
        <taxon>Bacteria</taxon>
        <taxon>Pseudomonadati</taxon>
        <taxon>Pseudomonadota</taxon>
        <taxon>Gammaproteobacteria</taxon>
        <taxon>Alteromonadales</taxon>
        <taxon>Pseudoalteromonadaceae</taxon>
        <taxon>Pseudoalteromonas</taxon>
    </lineage>
</organism>
<dbReference type="OrthoDB" id="9786526at2"/>
<keyword evidence="3" id="KW-0238">DNA-binding</keyword>
<dbReference type="InterPro" id="IPR005119">
    <property type="entry name" value="LysR_subst-bd"/>
</dbReference>
<dbReference type="InterPro" id="IPR000847">
    <property type="entry name" value="LysR_HTH_N"/>
</dbReference>
<keyword evidence="2" id="KW-0805">Transcription regulation</keyword>
<gene>
    <name evidence="6" type="ORF">OM33_02910</name>
</gene>
<dbReference type="PANTHER" id="PTHR30537:SF10">
    <property type="entry name" value="TRANSCRIPTIONAL REGULATOR-RELATED"/>
    <property type="match status" value="1"/>
</dbReference>
<evidence type="ECO:0000313" key="7">
    <source>
        <dbReference type="Proteomes" id="UP000030341"/>
    </source>
</evidence>
<dbReference type="FunFam" id="1.10.10.10:FF:000001">
    <property type="entry name" value="LysR family transcriptional regulator"/>
    <property type="match status" value="1"/>
</dbReference>
<dbReference type="FunFam" id="3.40.190.290:FF:000001">
    <property type="entry name" value="Transcriptional regulator, LysR family"/>
    <property type="match status" value="1"/>
</dbReference>
<name>A0A0A7ECJ1_9GAMM</name>
<evidence type="ECO:0000313" key="6">
    <source>
        <dbReference type="EMBL" id="AIY64218.1"/>
    </source>
</evidence>
<dbReference type="InterPro" id="IPR058163">
    <property type="entry name" value="LysR-type_TF_proteobact-type"/>
</dbReference>
<dbReference type="InterPro" id="IPR036390">
    <property type="entry name" value="WH_DNA-bd_sf"/>
</dbReference>
<proteinExistence type="inferred from homology"/>
<evidence type="ECO:0000259" key="5">
    <source>
        <dbReference type="PROSITE" id="PS50931"/>
    </source>
</evidence>
<dbReference type="PROSITE" id="PS50931">
    <property type="entry name" value="HTH_LYSR"/>
    <property type="match status" value="1"/>
</dbReference>
<dbReference type="KEGG" id="pseo:OM33_02910"/>
<dbReference type="InterPro" id="IPR036388">
    <property type="entry name" value="WH-like_DNA-bd_sf"/>
</dbReference>